<dbReference type="EC" id="2.6.1.62" evidence="9"/>
<dbReference type="EMBL" id="OBEB01000001">
    <property type="protein sequence ID" value="SNY41192.1"/>
    <property type="molecule type" value="Genomic_DNA"/>
</dbReference>
<comment type="cofactor">
    <cofactor evidence="1 9">
        <name>pyridoxal 5'-phosphate</name>
        <dbReference type="ChEBI" id="CHEBI:597326"/>
    </cofactor>
</comment>
<feature type="binding site" evidence="9">
    <location>
        <position position="144"/>
    </location>
    <ligand>
        <name>substrate</name>
    </ligand>
</feature>
<dbReference type="InterPro" id="IPR015421">
    <property type="entry name" value="PyrdxlP-dep_Trfase_major"/>
</dbReference>
<feature type="binding site" evidence="9">
    <location>
        <position position="245"/>
    </location>
    <ligand>
        <name>pyridoxal 5'-phosphate</name>
        <dbReference type="ChEBI" id="CHEBI:597326"/>
    </ligand>
</feature>
<proteinExistence type="inferred from homology"/>
<dbReference type="PROSITE" id="PS00600">
    <property type="entry name" value="AA_TRANSFER_CLASS_3"/>
    <property type="match status" value="1"/>
</dbReference>
<feature type="binding site" evidence="9">
    <location>
        <begin position="308"/>
        <end position="309"/>
    </location>
    <ligand>
        <name>pyridoxal 5'-phosphate</name>
        <dbReference type="ChEBI" id="CHEBI:597326"/>
    </ligand>
</feature>
<sequence length="427" mass="46171">MAVNLEFDRDHIWHPYTSMLDPLPVYPVSRAEGCELMLENGQRLIDGTSSWWAAAHGYNHPALNAAVTDQLQQMAHVMFGGITHQPAVSLCQQLVEITPAALTKVFLADSGSVAVEVAIKMALQYWLASDTPAKTKLISLRKGYHGDTFAAMAVCDPVDGMHDMFSGILSQHFFLPPPQSSFDAAFNPADMQPLAELLAQEHSQIAALILEPIVQGYGGMRFYHPEYLRQARALCDQFNVLLIADEIATGFGRTGKLFACEHAGITPDIMCLGKALSGGYITLAATLCTDEVARGISQSAAGGLMHGPTFMANPLACAVANASVQLIRENNWPAQVAAIEQQLQRELAACKSLPAVKDVRVLGAIGVLEMQQKVNVAKLQQQFVELGVWIRPFNNLIYIMPPFIISPAQLSKLSAAMVSVAASSVSN</sequence>
<evidence type="ECO:0000313" key="11">
    <source>
        <dbReference type="Proteomes" id="UP000219353"/>
    </source>
</evidence>
<keyword evidence="11" id="KW-1185">Reference proteome</keyword>
<dbReference type="Gene3D" id="3.40.640.10">
    <property type="entry name" value="Type I PLP-dependent aspartate aminotransferase-like (Major domain)"/>
    <property type="match status" value="1"/>
</dbReference>
<comment type="pathway">
    <text evidence="2 9">Cofactor biosynthesis; biotin biosynthesis; 7,8-diaminononanoate from 8-amino-7-oxononanoate (SAM route): step 1/1.</text>
</comment>
<dbReference type="NCBIfam" id="TIGR00508">
    <property type="entry name" value="bioA"/>
    <property type="match status" value="1"/>
</dbReference>
<feature type="modified residue" description="N6-(pyridoxal phosphate)lysine" evidence="9">
    <location>
        <position position="274"/>
    </location>
</feature>
<comment type="subunit">
    <text evidence="9">Homodimer.</text>
</comment>
<feature type="site" description="Participates in the substrate recognition with KAPA and in a stacking interaction with the adenine ring of SAM" evidence="9">
    <location>
        <position position="16"/>
    </location>
</feature>
<dbReference type="Proteomes" id="UP000219353">
    <property type="component" value="Unassembled WGS sequence"/>
</dbReference>
<evidence type="ECO:0000256" key="7">
    <source>
        <dbReference type="ARBA" id="ARBA00022898"/>
    </source>
</evidence>
<dbReference type="OrthoDB" id="9770449at2"/>
<evidence type="ECO:0000256" key="6">
    <source>
        <dbReference type="ARBA" id="ARBA00022756"/>
    </source>
</evidence>
<comment type="function">
    <text evidence="9">Catalyzes the transfer of the alpha-amino group from S-adenosyl-L-methionine (SAM) to 7-keto-8-aminopelargonic acid (KAPA) to form 7,8-diaminopelargonic acid (DAPA). It is the only aminotransferase known to utilize SAM as an amino donor.</text>
</comment>
<comment type="similarity">
    <text evidence="9">Belongs to the class-III pyridoxal-phosphate-dependent aminotransferase family. BioA subfamily.</text>
</comment>
<dbReference type="HAMAP" id="MF_00834">
    <property type="entry name" value="BioA"/>
    <property type="match status" value="1"/>
</dbReference>
<dbReference type="RefSeq" id="WP_097109574.1">
    <property type="nucleotide sequence ID" value="NZ_OBEB01000001.1"/>
</dbReference>
<keyword evidence="7 9" id="KW-0663">Pyridoxal phosphate</keyword>
<feature type="binding site" evidence="9">
    <location>
        <position position="274"/>
    </location>
    <ligand>
        <name>substrate</name>
    </ligand>
</feature>
<dbReference type="SUPFAM" id="SSF53383">
    <property type="entry name" value="PLP-dependent transferases"/>
    <property type="match status" value="1"/>
</dbReference>
<dbReference type="Pfam" id="PF00202">
    <property type="entry name" value="Aminotran_3"/>
    <property type="match status" value="1"/>
</dbReference>
<protein>
    <recommendedName>
        <fullName evidence="9">Adenosylmethionine-8-amino-7-oxononanoate aminotransferase</fullName>
        <ecNumber evidence="9">2.6.1.62</ecNumber>
    </recommendedName>
    <alternativeName>
        <fullName evidence="9">7,8-diamino-pelargonic acid aminotransferase</fullName>
        <shortName evidence="9">DAPA AT</shortName>
        <shortName evidence="9">DAPA aminotransferase</shortName>
    </alternativeName>
    <alternativeName>
        <fullName evidence="9">7,8-diaminononanoate synthase</fullName>
        <shortName evidence="9">DANS</shortName>
    </alternativeName>
    <alternativeName>
        <fullName evidence="9">Diaminopelargonic acid synthase</fullName>
    </alternativeName>
</protein>
<dbReference type="FunFam" id="3.40.640.10:FF:000041">
    <property type="entry name" value="Adenosylmethionine-8-amino-7-oxononanoate aminotransferase"/>
    <property type="match status" value="1"/>
</dbReference>
<dbReference type="PANTHER" id="PTHR42684">
    <property type="entry name" value="ADENOSYLMETHIONINE-8-AMINO-7-OXONONANOATE AMINOTRANSFERASE"/>
    <property type="match status" value="1"/>
</dbReference>
<reference evidence="11" key="1">
    <citation type="submission" date="2017-09" db="EMBL/GenBank/DDBJ databases">
        <authorList>
            <person name="Varghese N."/>
            <person name="Submissions S."/>
        </authorList>
    </citation>
    <scope>NUCLEOTIDE SEQUENCE [LARGE SCALE GENOMIC DNA]</scope>
    <source>
        <strain evidence="11">CGMCC 1.12461</strain>
    </source>
</reference>
<keyword evidence="9" id="KW-0963">Cytoplasm</keyword>
<keyword evidence="5 9" id="KW-0949">S-adenosyl-L-methionine</keyword>
<dbReference type="InterPro" id="IPR049704">
    <property type="entry name" value="Aminotrans_3_PPA_site"/>
</dbReference>
<evidence type="ECO:0000256" key="1">
    <source>
        <dbReference type="ARBA" id="ARBA00001933"/>
    </source>
</evidence>
<keyword evidence="4 9" id="KW-0808">Transferase</keyword>
<comment type="subcellular location">
    <subcellularLocation>
        <location evidence="9">Cytoplasm</location>
    </subcellularLocation>
</comment>
<evidence type="ECO:0000256" key="9">
    <source>
        <dbReference type="HAMAP-Rule" id="MF_00834"/>
    </source>
</evidence>
<evidence type="ECO:0000256" key="4">
    <source>
        <dbReference type="ARBA" id="ARBA00022679"/>
    </source>
</evidence>
<evidence type="ECO:0000256" key="2">
    <source>
        <dbReference type="ARBA" id="ARBA00005063"/>
    </source>
</evidence>
<keyword evidence="3 9" id="KW-0032">Aminotransferase</keyword>
<dbReference type="GO" id="GO:0009102">
    <property type="term" value="P:biotin biosynthetic process"/>
    <property type="evidence" value="ECO:0007669"/>
    <property type="project" value="UniProtKB-UniRule"/>
</dbReference>
<dbReference type="Gene3D" id="3.90.1150.10">
    <property type="entry name" value="Aspartate Aminotransferase, domain 1"/>
    <property type="match status" value="1"/>
</dbReference>
<dbReference type="PANTHER" id="PTHR42684:SF17">
    <property type="entry name" value="ADENOSYLMETHIONINE-8-AMINO-7-OXONONANOATE AMINOTRANSFERASE"/>
    <property type="match status" value="1"/>
</dbReference>
<name>A0A285HZP1_9GAMM</name>
<accession>A0A285HZP1</accession>
<dbReference type="GO" id="GO:0004015">
    <property type="term" value="F:adenosylmethionine-8-amino-7-oxononanoate transaminase activity"/>
    <property type="evidence" value="ECO:0007669"/>
    <property type="project" value="UniProtKB-UniRule"/>
</dbReference>
<dbReference type="GO" id="GO:0030170">
    <property type="term" value="F:pyridoxal phosphate binding"/>
    <property type="evidence" value="ECO:0007669"/>
    <property type="project" value="UniProtKB-UniRule"/>
</dbReference>
<feature type="binding site" evidence="9">
    <location>
        <position position="391"/>
    </location>
    <ligand>
        <name>substrate</name>
    </ligand>
</feature>
<dbReference type="InterPro" id="IPR015424">
    <property type="entry name" value="PyrdxlP-dep_Trfase"/>
</dbReference>
<evidence type="ECO:0000256" key="5">
    <source>
        <dbReference type="ARBA" id="ARBA00022691"/>
    </source>
</evidence>
<dbReference type="NCBIfam" id="NF005940">
    <property type="entry name" value="PRK07986.1"/>
    <property type="match status" value="1"/>
</dbReference>
<evidence type="ECO:0000256" key="3">
    <source>
        <dbReference type="ARBA" id="ARBA00022576"/>
    </source>
</evidence>
<dbReference type="GO" id="GO:0005737">
    <property type="term" value="C:cytoplasm"/>
    <property type="evidence" value="ECO:0007669"/>
    <property type="project" value="UniProtKB-SubCell"/>
</dbReference>
<dbReference type="NCBIfam" id="NF004624">
    <property type="entry name" value="PRK05964.1"/>
    <property type="match status" value="1"/>
</dbReference>
<gene>
    <name evidence="9" type="primary">bioA</name>
    <name evidence="10" type="ORF">SAMN06297280_0280</name>
</gene>
<dbReference type="InterPro" id="IPR005814">
    <property type="entry name" value="Aminotrans_3"/>
</dbReference>
<evidence type="ECO:0000313" key="10">
    <source>
        <dbReference type="EMBL" id="SNY41192.1"/>
    </source>
</evidence>
<dbReference type="InterPro" id="IPR015422">
    <property type="entry name" value="PyrdxlP-dep_Trfase_small"/>
</dbReference>
<comment type="catalytic activity">
    <reaction evidence="8 9">
        <text>(8S)-8-amino-7-oxononanoate + S-adenosyl-L-methionine = S-adenosyl-4-methylsulfanyl-2-oxobutanoate + (7R,8S)-7,8-diammoniononanoate</text>
        <dbReference type="Rhea" id="RHEA:16861"/>
        <dbReference type="ChEBI" id="CHEBI:16490"/>
        <dbReference type="ChEBI" id="CHEBI:59789"/>
        <dbReference type="ChEBI" id="CHEBI:149468"/>
        <dbReference type="ChEBI" id="CHEBI:149469"/>
        <dbReference type="EC" id="2.6.1.62"/>
    </reaction>
</comment>
<dbReference type="UniPathway" id="UPA00078">
    <property type="reaction ID" value="UER00160"/>
</dbReference>
<feature type="binding site" evidence="9">
    <location>
        <position position="307"/>
    </location>
    <ligand>
        <name>substrate</name>
    </ligand>
</feature>
<evidence type="ECO:0000256" key="8">
    <source>
        <dbReference type="ARBA" id="ARBA00048449"/>
    </source>
</evidence>
<organism evidence="10 11">
    <name type="scientific">Arsukibacterium tuosuense</name>
    <dbReference type="NCBI Taxonomy" id="1323745"/>
    <lineage>
        <taxon>Bacteria</taxon>
        <taxon>Pseudomonadati</taxon>
        <taxon>Pseudomonadota</taxon>
        <taxon>Gammaproteobacteria</taxon>
        <taxon>Chromatiales</taxon>
        <taxon>Chromatiaceae</taxon>
        <taxon>Arsukibacterium</taxon>
    </lineage>
</organism>
<feature type="binding site" evidence="9">
    <location>
        <begin position="111"/>
        <end position="112"/>
    </location>
    <ligand>
        <name>pyridoxal 5'-phosphate</name>
        <dbReference type="ChEBI" id="CHEBI:597326"/>
    </ligand>
</feature>
<dbReference type="AlphaFoldDB" id="A0A285HZP1"/>
<dbReference type="CDD" id="cd00610">
    <property type="entry name" value="OAT_like"/>
    <property type="match status" value="1"/>
</dbReference>
<keyword evidence="6 9" id="KW-0093">Biotin biosynthesis</keyword>
<dbReference type="InterPro" id="IPR005815">
    <property type="entry name" value="BioA"/>
</dbReference>
<feature type="binding site" evidence="9">
    <location>
        <position position="51"/>
    </location>
    <ligand>
        <name>substrate</name>
    </ligand>
</feature>